<keyword evidence="3" id="KW-0732">Signal</keyword>
<dbReference type="SUPFAM" id="SSF52743">
    <property type="entry name" value="Subtilisin-like"/>
    <property type="match status" value="1"/>
</dbReference>
<comment type="caution">
    <text evidence="13">The sequence shown here is derived from an EMBL/GenBank/DDBJ whole genome shotgun (WGS) entry which is preliminary data.</text>
</comment>
<feature type="domain" description="Peptidase S8/S53" evidence="9">
    <location>
        <begin position="114"/>
        <end position="566"/>
    </location>
</feature>
<feature type="domain" description="Inhibitor I9" evidence="11">
    <location>
        <begin position="1"/>
        <end position="86"/>
    </location>
</feature>
<evidence type="ECO:0000259" key="9">
    <source>
        <dbReference type="Pfam" id="PF00082"/>
    </source>
</evidence>
<dbReference type="FunFam" id="2.60.40.2310:FF:000001">
    <property type="entry name" value="Subtilisin-like protease SBT1.5"/>
    <property type="match status" value="1"/>
</dbReference>
<evidence type="ECO:0000256" key="4">
    <source>
        <dbReference type="ARBA" id="ARBA00022801"/>
    </source>
</evidence>
<dbReference type="InterPro" id="IPR003137">
    <property type="entry name" value="PA_domain"/>
</dbReference>
<reference evidence="13" key="1">
    <citation type="submission" date="2017-07" db="EMBL/GenBank/DDBJ databases">
        <title>Taro Niue Genome Assembly and Annotation.</title>
        <authorList>
            <person name="Atibalentja N."/>
            <person name="Keating K."/>
            <person name="Fields C.J."/>
        </authorList>
    </citation>
    <scope>NUCLEOTIDE SEQUENCE</scope>
    <source>
        <strain evidence="13">Niue_2</strain>
        <tissue evidence="13">Leaf</tissue>
    </source>
</reference>
<evidence type="ECO:0000256" key="8">
    <source>
        <dbReference type="PROSITE-ProRule" id="PRU01240"/>
    </source>
</evidence>
<evidence type="ECO:0000256" key="2">
    <source>
        <dbReference type="ARBA" id="ARBA00022670"/>
    </source>
</evidence>
<dbReference type="Pfam" id="PF05922">
    <property type="entry name" value="Inhibitor_I9"/>
    <property type="match status" value="1"/>
</dbReference>
<keyword evidence="6" id="KW-0325">Glycoprotein</keyword>
<evidence type="ECO:0000256" key="5">
    <source>
        <dbReference type="ARBA" id="ARBA00022825"/>
    </source>
</evidence>
<dbReference type="InterPro" id="IPR041469">
    <property type="entry name" value="Subtilisin-like_FN3"/>
</dbReference>
<dbReference type="GO" id="GO:0004252">
    <property type="term" value="F:serine-type endopeptidase activity"/>
    <property type="evidence" value="ECO:0007669"/>
    <property type="project" value="UniProtKB-UniRule"/>
</dbReference>
<evidence type="ECO:0008006" key="15">
    <source>
        <dbReference type="Google" id="ProtNLM"/>
    </source>
</evidence>
<dbReference type="Pfam" id="PF00082">
    <property type="entry name" value="Peptidase_S8"/>
    <property type="match status" value="1"/>
</dbReference>
<dbReference type="PRINTS" id="PR00723">
    <property type="entry name" value="SUBTILISIN"/>
</dbReference>
<dbReference type="PROSITE" id="PS51892">
    <property type="entry name" value="SUBTILASE"/>
    <property type="match status" value="1"/>
</dbReference>
<evidence type="ECO:0000256" key="6">
    <source>
        <dbReference type="ARBA" id="ARBA00023180"/>
    </source>
</evidence>
<feature type="non-terminal residue" evidence="13">
    <location>
        <position position="1"/>
    </location>
</feature>
<feature type="domain" description="PA" evidence="10">
    <location>
        <begin position="366"/>
        <end position="438"/>
    </location>
</feature>
<dbReference type="InterPro" id="IPR010259">
    <property type="entry name" value="S8pro/Inhibitor_I9"/>
</dbReference>
<dbReference type="Pfam" id="PF02225">
    <property type="entry name" value="PA"/>
    <property type="match status" value="1"/>
</dbReference>
<keyword evidence="2 8" id="KW-0645">Protease</keyword>
<keyword evidence="14" id="KW-1185">Reference proteome</keyword>
<evidence type="ECO:0000313" key="13">
    <source>
        <dbReference type="EMBL" id="MQM21882.1"/>
    </source>
</evidence>
<dbReference type="InterPro" id="IPR036852">
    <property type="entry name" value="Peptidase_S8/S53_dom_sf"/>
</dbReference>
<gene>
    <name evidence="13" type="ORF">Taro_054928</name>
</gene>
<dbReference type="InterPro" id="IPR000209">
    <property type="entry name" value="Peptidase_S8/S53_dom"/>
</dbReference>
<dbReference type="FunFam" id="3.50.30.30:FF:000005">
    <property type="entry name" value="subtilisin-like protease SBT1.5"/>
    <property type="match status" value="1"/>
</dbReference>
<dbReference type="InterPro" id="IPR023828">
    <property type="entry name" value="Peptidase_S8_Ser-AS"/>
</dbReference>
<dbReference type="PROSITE" id="PS00138">
    <property type="entry name" value="SUBTILASE_SER"/>
    <property type="match status" value="1"/>
</dbReference>
<dbReference type="CDD" id="cd02120">
    <property type="entry name" value="PA_subtilisin_like"/>
    <property type="match status" value="1"/>
</dbReference>
<dbReference type="EMBL" id="NMUH01011730">
    <property type="protein sequence ID" value="MQM21882.1"/>
    <property type="molecule type" value="Genomic_DNA"/>
</dbReference>
<proteinExistence type="inferred from homology"/>
<dbReference type="InterPro" id="IPR045051">
    <property type="entry name" value="SBT"/>
</dbReference>
<dbReference type="FunFam" id="3.40.50.200:FF:000006">
    <property type="entry name" value="Subtilisin-like protease SBT1.5"/>
    <property type="match status" value="1"/>
</dbReference>
<dbReference type="Gene3D" id="2.60.40.2310">
    <property type="match status" value="1"/>
</dbReference>
<dbReference type="Pfam" id="PF17766">
    <property type="entry name" value="fn3_6"/>
    <property type="match status" value="1"/>
</dbReference>
<feature type="domain" description="Subtilisin-like protease fibronectin type-III" evidence="12">
    <location>
        <begin position="639"/>
        <end position="734"/>
    </location>
</feature>
<dbReference type="CDD" id="cd04852">
    <property type="entry name" value="Peptidases_S8_3"/>
    <property type="match status" value="1"/>
</dbReference>
<dbReference type="Gene3D" id="3.30.70.80">
    <property type="entry name" value="Peptidase S8 propeptide/proteinase inhibitor I9"/>
    <property type="match status" value="1"/>
</dbReference>
<evidence type="ECO:0000256" key="7">
    <source>
        <dbReference type="PIRSR" id="PIRSR615500-1"/>
    </source>
</evidence>
<dbReference type="InterPro" id="IPR046450">
    <property type="entry name" value="PA_dom_sf"/>
</dbReference>
<evidence type="ECO:0000259" key="11">
    <source>
        <dbReference type="Pfam" id="PF05922"/>
    </source>
</evidence>
<dbReference type="AlphaFoldDB" id="A0A843XRX8"/>
<evidence type="ECO:0000259" key="10">
    <source>
        <dbReference type="Pfam" id="PF02225"/>
    </source>
</evidence>
<dbReference type="PANTHER" id="PTHR10795">
    <property type="entry name" value="PROPROTEIN CONVERTASE SUBTILISIN/KEXIN"/>
    <property type="match status" value="1"/>
</dbReference>
<evidence type="ECO:0000256" key="1">
    <source>
        <dbReference type="ARBA" id="ARBA00011073"/>
    </source>
</evidence>
<dbReference type="FunFam" id="3.30.70.80:FF:000002">
    <property type="entry name" value="Subtilisin-like protease SBT5.3"/>
    <property type="match status" value="1"/>
</dbReference>
<dbReference type="Gene3D" id="3.40.50.200">
    <property type="entry name" value="Peptidase S8/S53 domain"/>
    <property type="match status" value="1"/>
</dbReference>
<sequence length="739" mass="79162">SYVVYLGRHSYGREASMEDMKRAMDSHHSFLGSFLGSKEKAQEAMIYSYTKSINGFAAHLDEETAKEISKSPEVISVFPNKLRKLHTVNSWEFLGLEKDGVVPDNSIWRRASYGRDVIIGNLDTGVWPESASFDDRGLGPVPSRWKGFCEEIADPKHKVTCNRKLIGARHFGQSNPGGPFAFDSPRDFDGHGTHTLSTAGGALVRGANIFGIANGTAKGGSPGARVAAYKVCDDRGCFDADILAGFDAAIHDGVDVLSVSLGGGPDGQYFSDSIAVGAFHAVETGISVVCSAGNDGPDNYTVSNGAPWLFTVAAGTAGREFVSRVSLGNGVHAKGWSLASGRMPAGSFFPMIDSRNAKARNATAVQGQLCYPGSLDPKKVKGKIVVCLRGDIDRVDKAQEVAKAGGVGMVLANDAAYGDDLSADPYTISAVHVNYAGARIIYSYLNSTKLPLGHIGAPKAHYGLKPAPLVAQFSSRGPNIVTPQILKPDILAPGVNILAAYSQGIPPTDSPFDSRHVAFNILSGTSMSCPHVAGVVGLLRAIYPHWSPAALRSAIMTTARTKDNTRKGIKDSFMAKANPFAYGAGHMHVNSAMDPGLVFDIYARDYLNFLCALGYNATQMSAFADKMFVCPSEPIKIEDFNYPSISVLNMKRPISVSRTLKNVGTPGTYRVSVKPPMGISVSVKPTTLKFGRIGEEKTFQVTMVPEQGRVLENSVFGQLIWSDGKHRVRSPLVVVLRDM</sequence>
<evidence type="ECO:0000259" key="12">
    <source>
        <dbReference type="Pfam" id="PF17766"/>
    </source>
</evidence>
<comment type="similarity">
    <text evidence="1 8">Belongs to the peptidase S8 family.</text>
</comment>
<name>A0A843XRX8_COLES</name>
<dbReference type="InterPro" id="IPR034197">
    <property type="entry name" value="Peptidases_S8_3"/>
</dbReference>
<keyword evidence="4 8" id="KW-0378">Hydrolase</keyword>
<organism evidence="13 14">
    <name type="scientific">Colocasia esculenta</name>
    <name type="common">Wild taro</name>
    <name type="synonym">Arum esculentum</name>
    <dbReference type="NCBI Taxonomy" id="4460"/>
    <lineage>
        <taxon>Eukaryota</taxon>
        <taxon>Viridiplantae</taxon>
        <taxon>Streptophyta</taxon>
        <taxon>Embryophyta</taxon>
        <taxon>Tracheophyta</taxon>
        <taxon>Spermatophyta</taxon>
        <taxon>Magnoliopsida</taxon>
        <taxon>Liliopsida</taxon>
        <taxon>Araceae</taxon>
        <taxon>Aroideae</taxon>
        <taxon>Colocasieae</taxon>
        <taxon>Colocasia</taxon>
    </lineage>
</organism>
<dbReference type="GO" id="GO:0006508">
    <property type="term" value="P:proteolysis"/>
    <property type="evidence" value="ECO:0007669"/>
    <property type="project" value="UniProtKB-KW"/>
</dbReference>
<dbReference type="SUPFAM" id="SSF52025">
    <property type="entry name" value="PA domain"/>
    <property type="match status" value="1"/>
</dbReference>
<evidence type="ECO:0000313" key="14">
    <source>
        <dbReference type="Proteomes" id="UP000652761"/>
    </source>
</evidence>
<feature type="active site" description="Charge relay system" evidence="7 8">
    <location>
        <position position="123"/>
    </location>
</feature>
<keyword evidence="5 8" id="KW-0720">Serine protease</keyword>
<dbReference type="InterPro" id="IPR037045">
    <property type="entry name" value="S8pro/Inhibitor_I9_sf"/>
</dbReference>
<dbReference type="Gene3D" id="3.50.30.30">
    <property type="match status" value="1"/>
</dbReference>
<dbReference type="OrthoDB" id="206201at2759"/>
<dbReference type="Proteomes" id="UP000652761">
    <property type="component" value="Unassembled WGS sequence"/>
</dbReference>
<feature type="active site" description="Charge relay system" evidence="7 8">
    <location>
        <position position="526"/>
    </location>
</feature>
<accession>A0A843XRX8</accession>
<protein>
    <recommendedName>
        <fullName evidence="15">Subtilisin-like protease</fullName>
    </recommendedName>
</protein>
<evidence type="ECO:0000256" key="3">
    <source>
        <dbReference type="ARBA" id="ARBA00022729"/>
    </source>
</evidence>
<feature type="active site" description="Charge relay system" evidence="7 8">
    <location>
        <position position="191"/>
    </location>
</feature>
<dbReference type="InterPro" id="IPR015500">
    <property type="entry name" value="Peptidase_S8_subtilisin-rel"/>
</dbReference>